<accession>A0ABZ2G435</accession>
<dbReference type="EMBL" id="CP145607">
    <property type="protein sequence ID" value="WWM70531.1"/>
    <property type="molecule type" value="Genomic_DNA"/>
</dbReference>
<evidence type="ECO:0000313" key="1">
    <source>
        <dbReference type="EMBL" id="WWM70531.1"/>
    </source>
</evidence>
<name>A0ABZ2G435_9SPHN</name>
<keyword evidence="2" id="KW-1185">Reference proteome</keyword>
<organism evidence="1 2">
    <name type="scientific">Sphingomonas kaistensis</name>
    <dbReference type="NCBI Taxonomy" id="298708"/>
    <lineage>
        <taxon>Bacteria</taxon>
        <taxon>Pseudomonadati</taxon>
        <taxon>Pseudomonadota</taxon>
        <taxon>Alphaproteobacteria</taxon>
        <taxon>Sphingomonadales</taxon>
        <taxon>Sphingomonadaceae</taxon>
        <taxon>Sphingomonas</taxon>
    </lineage>
</organism>
<dbReference type="Gene3D" id="3.40.50.2000">
    <property type="entry name" value="Glycogen Phosphorylase B"/>
    <property type="match status" value="1"/>
</dbReference>
<dbReference type="RefSeq" id="WP_338503360.1">
    <property type="nucleotide sequence ID" value="NZ_CP145607.1"/>
</dbReference>
<evidence type="ECO:0000313" key="2">
    <source>
        <dbReference type="Proteomes" id="UP001382935"/>
    </source>
</evidence>
<evidence type="ECO:0008006" key="3">
    <source>
        <dbReference type="Google" id="ProtNLM"/>
    </source>
</evidence>
<reference evidence="1 2" key="1">
    <citation type="submission" date="2024-02" db="EMBL/GenBank/DDBJ databases">
        <title>Full genome sequence of Sphingomonas kaistensis.</title>
        <authorList>
            <person name="Poletto B.L."/>
            <person name="Silva G."/>
            <person name="Galante D."/>
            <person name="Campos K.R."/>
            <person name="Santos M.B.N."/>
            <person name="Sacchi C.T."/>
        </authorList>
    </citation>
    <scope>NUCLEOTIDE SEQUENCE [LARGE SCALE GENOMIC DNA]</scope>
    <source>
        <strain evidence="1 2">MA4R</strain>
    </source>
</reference>
<dbReference type="Proteomes" id="UP001382935">
    <property type="component" value="Chromosome"/>
</dbReference>
<sequence length="410" mass="45576">MDPAEHFLWLGAKLGRRPHGPQGARFDAPVLTGQQRYDAFFIDGTNGTASTSYRVDLIAQGLADIGWKVGSCSFKQAAEALGAADFSCRFLIIHRAYDFEAMRDTILDLRSRGTVIVYDVDDLVFDLDVLPYVDAYHHMPDTHRRMFERSFLAVREFVLNADVCTTSTEFLANELRKVGKRAYRVRNSIARDTIDAFDRLAVRFEKRPSPFVVGYYSGTKTHQADFAVVAPALIDFMEDHDDVVFRLVGALDLADYPQLAAWARPVTGAPRVITGSLMPHAVMLRDQLTCDLIIAPLEIGNPFCEAKSELKFFEAALARCPVIAAATTTFIAATDGGRLASLAASTTDWRSAFEAIYSDYDAALERAEAAFSWVCEFYSQHAAAREARTAYEDFWGAEALFTDTSTRLSC</sequence>
<protein>
    <recommendedName>
        <fullName evidence="3">Glycosyltransferase</fullName>
    </recommendedName>
</protein>
<proteinExistence type="predicted"/>
<gene>
    <name evidence="1" type="ORF">V6R86_07550</name>
</gene>
<dbReference type="SUPFAM" id="SSF53756">
    <property type="entry name" value="UDP-Glycosyltransferase/glycogen phosphorylase"/>
    <property type="match status" value="1"/>
</dbReference>